<dbReference type="Gene3D" id="1.50.10.10">
    <property type="match status" value="1"/>
</dbReference>
<protein>
    <recommendedName>
        <fullName evidence="5">Glycoside hydrolase family 88 protein</fullName>
    </recommendedName>
</protein>
<dbReference type="OrthoDB" id="258246at2"/>
<dbReference type="GO" id="GO:0016787">
    <property type="term" value="F:hydrolase activity"/>
    <property type="evidence" value="ECO:0007669"/>
    <property type="project" value="UniProtKB-KW"/>
</dbReference>
<dbReference type="Proteomes" id="UP000251889">
    <property type="component" value="Unassembled WGS sequence"/>
</dbReference>
<dbReference type="GO" id="GO:0005975">
    <property type="term" value="P:carbohydrate metabolic process"/>
    <property type="evidence" value="ECO:0007669"/>
    <property type="project" value="InterPro"/>
</dbReference>
<evidence type="ECO:0000256" key="2">
    <source>
        <dbReference type="SAM" id="Phobius"/>
    </source>
</evidence>
<dbReference type="PANTHER" id="PTHR33886:SF8">
    <property type="entry name" value="UNSATURATED RHAMNOGALACTURONAN HYDROLASE (EUROFUNG)"/>
    <property type="match status" value="1"/>
</dbReference>
<dbReference type="Pfam" id="PF07470">
    <property type="entry name" value="Glyco_hydro_88"/>
    <property type="match status" value="1"/>
</dbReference>
<dbReference type="SUPFAM" id="SSF48208">
    <property type="entry name" value="Six-hairpin glycosidases"/>
    <property type="match status" value="1"/>
</dbReference>
<organism evidence="3 4">
    <name type="scientific">Pseudochryseolinea flava</name>
    <dbReference type="NCBI Taxonomy" id="2059302"/>
    <lineage>
        <taxon>Bacteria</taxon>
        <taxon>Pseudomonadati</taxon>
        <taxon>Bacteroidota</taxon>
        <taxon>Cytophagia</taxon>
        <taxon>Cytophagales</taxon>
        <taxon>Fulvivirgaceae</taxon>
        <taxon>Pseudochryseolinea</taxon>
    </lineage>
</organism>
<evidence type="ECO:0000313" key="3">
    <source>
        <dbReference type="EMBL" id="RAV98246.1"/>
    </source>
</evidence>
<keyword evidence="1" id="KW-0378">Hydrolase</keyword>
<name>A0A364XVV0_9BACT</name>
<evidence type="ECO:0008006" key="5">
    <source>
        <dbReference type="Google" id="ProtNLM"/>
    </source>
</evidence>
<dbReference type="InterPro" id="IPR052043">
    <property type="entry name" value="PolySaccharide_Degr_Enz"/>
</dbReference>
<dbReference type="InterPro" id="IPR012341">
    <property type="entry name" value="6hp_glycosidase-like_sf"/>
</dbReference>
<comment type="caution">
    <text evidence="3">The sequence shown here is derived from an EMBL/GenBank/DDBJ whole genome shotgun (WGS) entry which is preliminary data.</text>
</comment>
<dbReference type="PANTHER" id="PTHR33886">
    <property type="entry name" value="UNSATURATED RHAMNOGALACTURONAN HYDROLASE (EUROFUNG)"/>
    <property type="match status" value="1"/>
</dbReference>
<dbReference type="RefSeq" id="WP_112749658.1">
    <property type="nucleotide sequence ID" value="NZ_QMFY01000020.1"/>
</dbReference>
<evidence type="ECO:0000256" key="1">
    <source>
        <dbReference type="ARBA" id="ARBA00022801"/>
    </source>
</evidence>
<keyword evidence="2" id="KW-0812">Transmembrane</keyword>
<feature type="transmembrane region" description="Helical" evidence="2">
    <location>
        <begin position="12"/>
        <end position="37"/>
    </location>
</feature>
<dbReference type="InterPro" id="IPR010905">
    <property type="entry name" value="Glyco_hydro_88"/>
</dbReference>
<dbReference type="EMBL" id="QMFY01000020">
    <property type="protein sequence ID" value="RAV98246.1"/>
    <property type="molecule type" value="Genomic_DNA"/>
</dbReference>
<keyword evidence="2" id="KW-0472">Membrane</keyword>
<dbReference type="AlphaFoldDB" id="A0A364XVV0"/>
<evidence type="ECO:0000313" key="4">
    <source>
        <dbReference type="Proteomes" id="UP000251889"/>
    </source>
</evidence>
<proteinExistence type="predicted"/>
<dbReference type="InterPro" id="IPR008928">
    <property type="entry name" value="6-hairpin_glycosidase_sf"/>
</dbReference>
<gene>
    <name evidence="3" type="ORF">DQQ10_24910</name>
</gene>
<keyword evidence="2" id="KW-1133">Transmembrane helix</keyword>
<keyword evidence="4" id="KW-1185">Reference proteome</keyword>
<sequence length="367" mass="42036">MKNSYQPKKQKLILISAIILSVVATSGLWAGVIVDLFSKKTIVTQMRKVCDWQLANPVSFNAKNENDWARAAFYTGVMATYTTTQDAKYVDAAISWSESFHWELAERLRHADDHAKGQTYLEIYAIKKDPKMIADIQHTFDSLIANPKPGREDWWWCDALFMAPPVLAKLHSVTGDDRYVKFLNTMFWDTHEFLYDKEEHLFYRDQSYFNKKTPSGKKTFWARGNGWVMAGTVRVLQFLPKTDPHYNRYEQLLKEMAASVKAIQSKDGLWRPSLLDENEVPHPETSGTAFFCYALAWGINQGILNKSEYLPVVKKAWQGLNSYVTPEGKLQWVQPIGASPDKVVIDNYQEYGAGAFLLAGSELYKMK</sequence>
<accession>A0A364XVV0</accession>
<reference evidence="3 4" key="1">
    <citation type="submission" date="2018-06" db="EMBL/GenBank/DDBJ databases">
        <title>Chryseolinea flavus sp. nov., a member of the phylum Bacteroidetes isolated from soil.</title>
        <authorList>
            <person name="Li Y."/>
            <person name="Wang J."/>
        </authorList>
    </citation>
    <scope>NUCLEOTIDE SEQUENCE [LARGE SCALE GENOMIC DNA]</scope>
    <source>
        <strain evidence="3 4">SDU1-6</strain>
    </source>
</reference>